<evidence type="ECO:0000259" key="4">
    <source>
        <dbReference type="PROSITE" id="PS50883"/>
    </source>
</evidence>
<dbReference type="InterPro" id="IPR000014">
    <property type="entry name" value="PAS"/>
</dbReference>
<dbReference type="CDD" id="cd01949">
    <property type="entry name" value="GGDEF"/>
    <property type="match status" value="1"/>
</dbReference>
<reference evidence="6 7" key="1">
    <citation type="submission" date="2023-07" db="EMBL/GenBank/DDBJ databases">
        <title>Genomic Encyclopedia of Type Strains, Phase IV (KMG-IV): sequencing the most valuable type-strain genomes for metagenomic binning, comparative biology and taxonomic classification.</title>
        <authorList>
            <person name="Goeker M."/>
        </authorList>
    </citation>
    <scope>NUCLEOTIDE SEQUENCE [LARGE SCALE GENOMIC DNA]</scope>
    <source>
        <strain evidence="6 7">DSM 17740</strain>
    </source>
</reference>
<dbReference type="Pfam" id="PF00563">
    <property type="entry name" value="EAL"/>
    <property type="match status" value="1"/>
</dbReference>
<gene>
    <name evidence="6" type="ORF">J2S00_002475</name>
</gene>
<organism evidence="6 7">
    <name type="scientific">Caldalkalibacillus uzonensis</name>
    <dbReference type="NCBI Taxonomy" id="353224"/>
    <lineage>
        <taxon>Bacteria</taxon>
        <taxon>Bacillati</taxon>
        <taxon>Bacillota</taxon>
        <taxon>Bacilli</taxon>
        <taxon>Bacillales</taxon>
        <taxon>Bacillaceae</taxon>
        <taxon>Caldalkalibacillus</taxon>
    </lineage>
</organism>
<dbReference type="InterPro" id="IPR000700">
    <property type="entry name" value="PAS-assoc_C"/>
</dbReference>
<dbReference type="PROSITE" id="PS50887">
    <property type="entry name" value="GGDEF"/>
    <property type="match status" value="1"/>
</dbReference>
<dbReference type="Gene3D" id="3.30.70.270">
    <property type="match status" value="1"/>
</dbReference>
<comment type="caution">
    <text evidence="6">The sequence shown here is derived from an EMBL/GenBank/DDBJ whole genome shotgun (WGS) entry which is preliminary data.</text>
</comment>
<dbReference type="InterPro" id="IPR000160">
    <property type="entry name" value="GGDEF_dom"/>
</dbReference>
<dbReference type="InterPro" id="IPR029787">
    <property type="entry name" value="Nucleotide_cyclase"/>
</dbReference>
<feature type="domain" description="PAC" evidence="3">
    <location>
        <begin position="102"/>
        <end position="154"/>
    </location>
</feature>
<dbReference type="InterPro" id="IPR035965">
    <property type="entry name" value="PAS-like_dom_sf"/>
</dbReference>
<dbReference type="InterPro" id="IPR043128">
    <property type="entry name" value="Rev_trsase/Diguanyl_cyclase"/>
</dbReference>
<proteinExistence type="predicted"/>
<feature type="domain" description="GGDEF" evidence="5">
    <location>
        <begin position="186"/>
        <end position="317"/>
    </location>
</feature>
<dbReference type="PROSITE" id="PS50112">
    <property type="entry name" value="PAS"/>
    <property type="match status" value="1"/>
</dbReference>
<dbReference type="InterPro" id="IPR001633">
    <property type="entry name" value="EAL_dom"/>
</dbReference>
<feature type="domain" description="EAL" evidence="4">
    <location>
        <begin position="326"/>
        <end position="579"/>
    </location>
</feature>
<evidence type="ECO:0000259" key="2">
    <source>
        <dbReference type="PROSITE" id="PS50112"/>
    </source>
</evidence>
<dbReference type="SMART" id="SM00091">
    <property type="entry name" value="PAS"/>
    <property type="match status" value="1"/>
</dbReference>
<dbReference type="Pfam" id="PF13426">
    <property type="entry name" value="PAS_9"/>
    <property type="match status" value="1"/>
</dbReference>
<dbReference type="RefSeq" id="WP_307340058.1">
    <property type="nucleotide sequence ID" value="NZ_JAUSUQ010000009.1"/>
</dbReference>
<protein>
    <submittedName>
        <fullName evidence="6">Diguanylate cyclase (GGDEF)-like protein/PAS domain S-box-containing protein</fullName>
    </submittedName>
</protein>
<dbReference type="SUPFAM" id="SSF141868">
    <property type="entry name" value="EAL domain-like"/>
    <property type="match status" value="1"/>
</dbReference>
<keyword evidence="7" id="KW-1185">Reference proteome</keyword>
<evidence type="ECO:0000259" key="5">
    <source>
        <dbReference type="PROSITE" id="PS50887"/>
    </source>
</evidence>
<name>A0ABU0CTD6_9BACI</name>
<dbReference type="SUPFAM" id="SSF55785">
    <property type="entry name" value="PYP-like sensor domain (PAS domain)"/>
    <property type="match status" value="1"/>
</dbReference>
<evidence type="ECO:0000259" key="3">
    <source>
        <dbReference type="PROSITE" id="PS50113"/>
    </source>
</evidence>
<dbReference type="SUPFAM" id="SSF55073">
    <property type="entry name" value="Nucleotide cyclase"/>
    <property type="match status" value="1"/>
</dbReference>
<accession>A0ABU0CTD6</accession>
<dbReference type="InterPro" id="IPR052155">
    <property type="entry name" value="Biofilm_reg_signaling"/>
</dbReference>
<dbReference type="PANTHER" id="PTHR44757">
    <property type="entry name" value="DIGUANYLATE CYCLASE DGCP"/>
    <property type="match status" value="1"/>
</dbReference>
<evidence type="ECO:0000256" key="1">
    <source>
        <dbReference type="SAM" id="Coils"/>
    </source>
</evidence>
<dbReference type="CDD" id="cd00130">
    <property type="entry name" value="PAS"/>
    <property type="match status" value="1"/>
</dbReference>
<dbReference type="InterPro" id="IPR035919">
    <property type="entry name" value="EAL_sf"/>
</dbReference>
<dbReference type="EMBL" id="JAUSUQ010000009">
    <property type="protein sequence ID" value="MDQ0339682.1"/>
    <property type="molecule type" value="Genomic_DNA"/>
</dbReference>
<dbReference type="PANTHER" id="PTHR44757:SF2">
    <property type="entry name" value="BIOFILM ARCHITECTURE MAINTENANCE PROTEIN MBAA"/>
    <property type="match status" value="1"/>
</dbReference>
<dbReference type="CDD" id="cd01948">
    <property type="entry name" value="EAL"/>
    <property type="match status" value="1"/>
</dbReference>
<evidence type="ECO:0000313" key="7">
    <source>
        <dbReference type="Proteomes" id="UP001232445"/>
    </source>
</evidence>
<evidence type="ECO:0000313" key="6">
    <source>
        <dbReference type="EMBL" id="MDQ0339682.1"/>
    </source>
</evidence>
<dbReference type="PROSITE" id="PS50883">
    <property type="entry name" value="EAL"/>
    <property type="match status" value="1"/>
</dbReference>
<dbReference type="InterPro" id="IPR001610">
    <property type="entry name" value="PAC"/>
</dbReference>
<dbReference type="SMART" id="SM00052">
    <property type="entry name" value="EAL"/>
    <property type="match status" value="1"/>
</dbReference>
<dbReference type="PROSITE" id="PS50113">
    <property type="entry name" value="PAC"/>
    <property type="match status" value="1"/>
</dbReference>
<dbReference type="NCBIfam" id="TIGR00229">
    <property type="entry name" value="sensory_box"/>
    <property type="match status" value="1"/>
</dbReference>
<dbReference type="SMART" id="SM00267">
    <property type="entry name" value="GGDEF"/>
    <property type="match status" value="1"/>
</dbReference>
<keyword evidence="1" id="KW-0175">Coiled coil</keyword>
<feature type="domain" description="PAS" evidence="2">
    <location>
        <begin position="30"/>
        <end position="87"/>
    </location>
</feature>
<dbReference type="SMART" id="SM00086">
    <property type="entry name" value="PAC"/>
    <property type="match status" value="1"/>
</dbReference>
<dbReference type="Proteomes" id="UP001232445">
    <property type="component" value="Unassembled WGS sequence"/>
</dbReference>
<sequence>MTRPQKQDGQKVDENKNEMLQAQLKDAVRELQAIQRALDASTIVAITDRQGKITYVNEAFCEISQYSREELIGQTHRIINSGYHPKSFFKEMWQTIASGKVWRGEIKNKAKDGSYYWVFSTIVPFLDEQGTPYQYVSIRTDITDLKQQEQKIQYLAYHDELTALTNRRYVNENFGGLIDEAREYGHGLAIMFVDIARFKNINDTIGHNAGDMVLKEVAHRLQTALHDAKLVARMGGDEFLVVLAGEGRSQIEDCLNTLEESLSRPVQINNREYVLSANIGISWYPDHGQDMDSLLKKADLAMYQAKKEKKMYVWYEESMYTKIYLDAVLEHQLAEALRTDQFSISLQPQYHLKSRRIQGVEALIRWHHPHYGRLSPGQFLPVAAELGLMVDVDMWVLRHSCLLYKQCHLADDANMKLAVNLSMASLELVNLPELILKVLKDTQFDPGRLQVEITEQVLVREMDQALSNIRWLKELGISIALDDFGTGYSSLSYLHQLSPDYVKIDRSLVAGMDRSAKKQVIVEAVTALCRKLDIQTLAEGVENEQQIHILLDFGCMLGQSFYLSPPLDMGMSKDGCPTG</sequence>
<feature type="coiled-coil region" evidence="1">
    <location>
        <begin position="10"/>
        <end position="37"/>
    </location>
</feature>
<dbReference type="Pfam" id="PF00990">
    <property type="entry name" value="GGDEF"/>
    <property type="match status" value="1"/>
</dbReference>
<dbReference type="Gene3D" id="3.20.20.450">
    <property type="entry name" value="EAL domain"/>
    <property type="match status" value="1"/>
</dbReference>
<dbReference type="Gene3D" id="3.30.450.20">
    <property type="entry name" value="PAS domain"/>
    <property type="match status" value="1"/>
</dbReference>
<dbReference type="NCBIfam" id="TIGR00254">
    <property type="entry name" value="GGDEF"/>
    <property type="match status" value="1"/>
</dbReference>